<evidence type="ECO:0000313" key="1">
    <source>
        <dbReference type="EMBL" id="SPL64930.1"/>
    </source>
</evidence>
<dbReference type="Proteomes" id="UP000246073">
    <property type="component" value="Unassembled WGS sequence"/>
</dbReference>
<sequence length="39" mass="3997">MGEAPSHAIDIPVTPSVIPTAVAQKHVASDISILLTDNS</sequence>
<organism evidence="1 2">
    <name type="scientific">Ochrobactrum soli</name>
    <dbReference type="NCBI Taxonomy" id="2448455"/>
    <lineage>
        <taxon>Bacteria</taxon>
        <taxon>Pseudomonadati</taxon>
        <taxon>Pseudomonadota</taxon>
        <taxon>Alphaproteobacteria</taxon>
        <taxon>Hyphomicrobiales</taxon>
        <taxon>Brucellaceae</taxon>
        <taxon>Brucella/Ochrobactrum group</taxon>
        <taxon>Ochrobactrum</taxon>
    </lineage>
</organism>
<accession>A0A2P9HM49</accession>
<dbReference type="AlphaFoldDB" id="A0A2P9HM49"/>
<evidence type="ECO:0000313" key="2">
    <source>
        <dbReference type="Proteomes" id="UP000246073"/>
    </source>
</evidence>
<protein>
    <submittedName>
        <fullName evidence="1">Uncharacterized protein</fullName>
    </submittedName>
</protein>
<proteinExistence type="predicted"/>
<name>A0A2P9HM49_9HYPH</name>
<gene>
    <name evidence="1" type="ORF">OHAE_797</name>
</gene>
<dbReference type="EMBL" id="OOFM01000005">
    <property type="protein sequence ID" value="SPL64930.1"/>
    <property type="molecule type" value="Genomic_DNA"/>
</dbReference>
<reference evidence="2" key="1">
    <citation type="submission" date="2017-12" db="EMBL/GenBank/DDBJ databases">
        <authorList>
            <person name="Diaz M."/>
        </authorList>
    </citation>
    <scope>NUCLEOTIDE SEQUENCE [LARGE SCALE GENOMIC DNA]</scope>
    <source>
        <strain evidence="2">FI11154</strain>
    </source>
</reference>